<reference evidence="1 2" key="1">
    <citation type="submission" date="2016-10" db="EMBL/GenBank/DDBJ databases">
        <authorList>
            <person name="de Groot N.N."/>
        </authorList>
    </citation>
    <scope>NUCLEOTIDE SEQUENCE [LARGE SCALE GENOMIC DNA]</scope>
    <source>
        <strain evidence="1 2">CGMCC 4.6945</strain>
    </source>
</reference>
<gene>
    <name evidence="1" type="ORF">SAMN05421867_11513</name>
</gene>
<accession>A0A1I1A8P3</accession>
<dbReference type="AlphaFoldDB" id="A0A1I1A8P3"/>
<dbReference type="EMBL" id="FOKA01000015">
    <property type="protein sequence ID" value="SFB32820.1"/>
    <property type="molecule type" value="Genomic_DNA"/>
</dbReference>
<sequence length="265" mass="27934">MPRRSTLFPVTTTRARDAAAVLLRERWRQASLGTVWRRVADWSGPEVEELAAAVSSGACPVGAAEDLGRARGYDGVGIGEALDDLTCLFVAAGQVATPPAVVRAFCVAWSDAQADALAVGASTDPETGLPRQEYLAVRLEETYLTAARRGRSVTEEHCLVLVDVAAGDLPPLARAARSAVAGDALARVYGHGHPMATLGGGLFAVLDDRDGVEDRVHRTHHAVSALCAGLEAAVGVRVPPHVWSVPLPATHDEAVRLLGRHARQP</sequence>
<organism evidence="1 2">
    <name type="scientific">Cellulomonas marina</name>
    <dbReference type="NCBI Taxonomy" id="988821"/>
    <lineage>
        <taxon>Bacteria</taxon>
        <taxon>Bacillati</taxon>
        <taxon>Actinomycetota</taxon>
        <taxon>Actinomycetes</taxon>
        <taxon>Micrococcales</taxon>
        <taxon>Cellulomonadaceae</taxon>
        <taxon>Cellulomonas</taxon>
    </lineage>
</organism>
<protein>
    <submittedName>
        <fullName evidence="1">Uncharacterized protein</fullName>
    </submittedName>
</protein>
<evidence type="ECO:0000313" key="2">
    <source>
        <dbReference type="Proteomes" id="UP000199012"/>
    </source>
</evidence>
<proteinExistence type="predicted"/>
<dbReference type="STRING" id="988821.SAMN05421867_11513"/>
<evidence type="ECO:0000313" key="1">
    <source>
        <dbReference type="EMBL" id="SFB32820.1"/>
    </source>
</evidence>
<keyword evidence="2" id="KW-1185">Reference proteome</keyword>
<name>A0A1I1A8P3_9CELL</name>
<dbReference type="Proteomes" id="UP000199012">
    <property type="component" value="Unassembled WGS sequence"/>
</dbReference>